<organism evidence="2 3">
    <name type="scientific">Macrophomina phaseolina</name>
    <dbReference type="NCBI Taxonomy" id="35725"/>
    <lineage>
        <taxon>Eukaryota</taxon>
        <taxon>Fungi</taxon>
        <taxon>Dikarya</taxon>
        <taxon>Ascomycota</taxon>
        <taxon>Pezizomycotina</taxon>
        <taxon>Dothideomycetes</taxon>
        <taxon>Dothideomycetes incertae sedis</taxon>
        <taxon>Botryosphaeriales</taxon>
        <taxon>Botryosphaeriaceae</taxon>
        <taxon>Macrophomina</taxon>
    </lineage>
</organism>
<evidence type="ECO:0000313" key="3">
    <source>
        <dbReference type="Proteomes" id="UP000774617"/>
    </source>
</evidence>
<comment type="caution">
    <text evidence="2">The sequence shown here is derived from an EMBL/GenBank/DDBJ whole genome shotgun (WGS) entry which is preliminary data.</text>
</comment>
<accession>A0ABQ8FUN7</accession>
<reference evidence="2 3" key="1">
    <citation type="journal article" date="2021" name="Nat. Commun.">
        <title>Genetic determinants of endophytism in the Arabidopsis root mycobiome.</title>
        <authorList>
            <person name="Mesny F."/>
            <person name="Miyauchi S."/>
            <person name="Thiergart T."/>
            <person name="Pickel B."/>
            <person name="Atanasova L."/>
            <person name="Karlsson M."/>
            <person name="Huettel B."/>
            <person name="Barry K.W."/>
            <person name="Haridas S."/>
            <person name="Chen C."/>
            <person name="Bauer D."/>
            <person name="Andreopoulos W."/>
            <person name="Pangilinan J."/>
            <person name="LaButti K."/>
            <person name="Riley R."/>
            <person name="Lipzen A."/>
            <person name="Clum A."/>
            <person name="Drula E."/>
            <person name="Henrissat B."/>
            <person name="Kohler A."/>
            <person name="Grigoriev I.V."/>
            <person name="Martin F.M."/>
            <person name="Hacquard S."/>
        </authorList>
    </citation>
    <scope>NUCLEOTIDE SEQUENCE [LARGE SCALE GENOMIC DNA]</scope>
    <source>
        <strain evidence="2 3">MPI-SDFR-AT-0080</strain>
    </source>
</reference>
<feature type="signal peptide" evidence="1">
    <location>
        <begin position="1"/>
        <end position="19"/>
    </location>
</feature>
<feature type="chain" id="PRO_5046457606" evidence="1">
    <location>
        <begin position="20"/>
        <end position="111"/>
    </location>
</feature>
<protein>
    <submittedName>
        <fullName evidence="2">Uncharacterized protein</fullName>
    </submittedName>
</protein>
<name>A0ABQ8FUN7_9PEZI</name>
<evidence type="ECO:0000313" key="2">
    <source>
        <dbReference type="EMBL" id="KAH7028285.1"/>
    </source>
</evidence>
<proteinExistence type="predicted"/>
<dbReference type="EMBL" id="JAGTJR010000050">
    <property type="protein sequence ID" value="KAH7028285.1"/>
    <property type="molecule type" value="Genomic_DNA"/>
</dbReference>
<keyword evidence="1" id="KW-0732">Signal</keyword>
<evidence type="ECO:0000256" key="1">
    <source>
        <dbReference type="SAM" id="SignalP"/>
    </source>
</evidence>
<sequence length="111" mass="11933">MRSGTLISALLSLSAAVSACSTYKDCKCHDSNTKLQNDGVTKKACSIYQGWGGNVKYDDDPHHQCSGNVSSESGTIGDIVIGTMDNCAWNTACQQAGGSNFYQVCWNKLNW</sequence>
<gene>
    <name evidence="2" type="ORF">B0J12DRAFT_745590</name>
</gene>
<keyword evidence="3" id="KW-1185">Reference proteome</keyword>
<dbReference type="Proteomes" id="UP000774617">
    <property type="component" value="Unassembled WGS sequence"/>
</dbReference>
<dbReference type="PROSITE" id="PS51257">
    <property type="entry name" value="PROKAR_LIPOPROTEIN"/>
    <property type="match status" value="1"/>
</dbReference>